<reference evidence="2" key="1">
    <citation type="submission" date="2022-06" db="EMBL/GenBank/DDBJ databases">
        <title>Genome public.</title>
        <authorList>
            <person name="Sun Q."/>
        </authorList>
    </citation>
    <scope>NUCLEOTIDE SEQUENCE</scope>
    <source>
        <strain evidence="2">CWNU-1</strain>
    </source>
</reference>
<dbReference type="Pfam" id="PF14408">
    <property type="entry name" value="Actino_peptide"/>
    <property type="match status" value="1"/>
</dbReference>
<dbReference type="EMBL" id="JAMQAW010000008">
    <property type="protein sequence ID" value="MCM2388581.1"/>
    <property type="molecule type" value="Genomic_DNA"/>
</dbReference>
<evidence type="ECO:0000313" key="2">
    <source>
        <dbReference type="EMBL" id="MCM2388581.1"/>
    </source>
</evidence>
<protein>
    <submittedName>
        <fullName evidence="2">ATP-grasp-modified RiPP</fullName>
    </submittedName>
</protein>
<evidence type="ECO:0000256" key="1">
    <source>
        <dbReference type="SAM" id="MobiDB-lite"/>
    </source>
</evidence>
<sequence length="79" mass="8573">MEPYPTLSRQTATLVGLAPDTQTAVYQDSEGRRLEMGRHSTHRGVETATTTNPGDGAGPSVSDDDHDQKTEQDEAEDRS</sequence>
<dbReference type="Proteomes" id="UP001431429">
    <property type="component" value="Unassembled WGS sequence"/>
</dbReference>
<dbReference type="NCBIfam" id="TIGR04186">
    <property type="entry name" value="GRASP_targ"/>
    <property type="match status" value="1"/>
</dbReference>
<dbReference type="RefSeq" id="WP_250918930.1">
    <property type="nucleotide sequence ID" value="NZ_JAMQAW010000008.1"/>
</dbReference>
<keyword evidence="3" id="KW-1185">Reference proteome</keyword>
<gene>
    <name evidence="2" type="primary">tgmA</name>
    <name evidence="2" type="ORF">NBG84_09780</name>
</gene>
<organism evidence="2 3">
    <name type="scientific">Streptomyces albipurpureus</name>
    <dbReference type="NCBI Taxonomy" id="2897419"/>
    <lineage>
        <taxon>Bacteria</taxon>
        <taxon>Bacillati</taxon>
        <taxon>Actinomycetota</taxon>
        <taxon>Actinomycetes</taxon>
        <taxon>Kitasatosporales</taxon>
        <taxon>Streptomycetaceae</taxon>
        <taxon>Streptomyces</taxon>
    </lineage>
</organism>
<feature type="compositionally biased region" description="Basic and acidic residues" evidence="1">
    <location>
        <begin position="29"/>
        <end position="38"/>
    </location>
</feature>
<name>A0ABT0UK44_9ACTN</name>
<proteinExistence type="predicted"/>
<evidence type="ECO:0000313" key="3">
    <source>
        <dbReference type="Proteomes" id="UP001431429"/>
    </source>
</evidence>
<feature type="compositionally biased region" description="Basic and acidic residues" evidence="1">
    <location>
        <begin position="66"/>
        <end position="79"/>
    </location>
</feature>
<dbReference type="InterPro" id="IPR025843">
    <property type="entry name" value="Actino_peptide"/>
</dbReference>
<dbReference type="InterPro" id="IPR026496">
    <property type="entry name" value="GRASP_targ"/>
</dbReference>
<comment type="caution">
    <text evidence="2">The sequence shown here is derived from an EMBL/GenBank/DDBJ whole genome shotgun (WGS) entry which is preliminary data.</text>
</comment>
<accession>A0ABT0UK44</accession>
<feature type="region of interest" description="Disordered" evidence="1">
    <location>
        <begin position="1"/>
        <end position="79"/>
    </location>
</feature>